<evidence type="ECO:0000313" key="2">
    <source>
        <dbReference type="EMBL" id="EYB96222.1"/>
    </source>
</evidence>
<evidence type="ECO:0008006" key="4">
    <source>
        <dbReference type="Google" id="ProtNLM"/>
    </source>
</evidence>
<feature type="transmembrane region" description="Helical" evidence="1">
    <location>
        <begin position="185"/>
        <end position="207"/>
    </location>
</feature>
<feature type="transmembrane region" description="Helical" evidence="1">
    <location>
        <begin position="55"/>
        <end position="73"/>
    </location>
</feature>
<feature type="transmembrane region" description="Helical" evidence="1">
    <location>
        <begin position="93"/>
        <end position="112"/>
    </location>
</feature>
<feature type="transmembrane region" description="Helical" evidence="1">
    <location>
        <begin position="335"/>
        <end position="355"/>
    </location>
</feature>
<gene>
    <name evidence="2" type="primary">Acey_s0152.g2868</name>
    <name evidence="2" type="ORF">Y032_0152g2868</name>
</gene>
<dbReference type="AlphaFoldDB" id="A0A016T0J5"/>
<dbReference type="PANTHER" id="PTHR34492">
    <property type="entry name" value="GUSTATORY RECEPTOR FAMILY"/>
    <property type="match status" value="1"/>
</dbReference>
<keyword evidence="3" id="KW-1185">Reference proteome</keyword>
<keyword evidence="1" id="KW-1133">Transmembrane helix</keyword>
<reference evidence="3" key="1">
    <citation type="journal article" date="2015" name="Nat. Genet.">
        <title>The genome and transcriptome of the zoonotic hookworm Ancylostoma ceylanicum identify infection-specific gene families.</title>
        <authorList>
            <person name="Schwarz E.M."/>
            <person name="Hu Y."/>
            <person name="Antoshechkin I."/>
            <person name="Miller M.M."/>
            <person name="Sternberg P.W."/>
            <person name="Aroian R.V."/>
        </authorList>
    </citation>
    <scope>NUCLEOTIDE SEQUENCE</scope>
    <source>
        <strain evidence="3">HY135</strain>
    </source>
</reference>
<dbReference type="OrthoDB" id="5784962at2759"/>
<feature type="transmembrane region" description="Helical" evidence="1">
    <location>
        <begin position="400"/>
        <end position="428"/>
    </location>
</feature>
<sequence>MPVVEISDGKDDCKETAVSLQPKAELEVFTRKLLYVVSILRLNFIEPSHWSVGKVINAVVTTFMFGLACYSLIYTMHTTFTKTHSPMVMSSKLLLIAWAIQAIVSLMEIVILGQSRHASLRLPRVNALTPPSLPILDMSVDTLTVFLVYWQLNGHMKSFHRNIVECQQGVGMRLGKKLIITNITWFYLIIFLEIFIIGLYNFFYYFGTTQTDFAIRQSKMFYYPQLRFVNSFITLYTYIAWNASMFVYIIYTNAAFLEVKYFNDELEKLDGTADDVELQLLHKMEAYGRLCGVIRELDRIFRLYAFIMLVIIIPSVIFTLMMLNQRIHGLKDLIICMPSIALCVYSFLGVTVAPARLHDEVSRSRICLIRNESIWFPYRRDVFTIAQVLSSHMEQYDLGISIWGFAILSRPLVLATFSVMAMVLSVIIELTPAPHVVEVVNCSTSSIL</sequence>
<protein>
    <recommendedName>
        <fullName evidence="4">Gustatory receptor</fullName>
    </recommendedName>
</protein>
<accession>A0A016T0J5</accession>
<dbReference type="PANTHER" id="PTHR34492:SF2">
    <property type="entry name" value="G PROTEIN-COUPLED RECEPTOR"/>
    <property type="match status" value="1"/>
</dbReference>
<comment type="caution">
    <text evidence="2">The sequence shown here is derived from an EMBL/GenBank/DDBJ whole genome shotgun (WGS) entry which is preliminary data.</text>
</comment>
<keyword evidence="1" id="KW-0472">Membrane</keyword>
<evidence type="ECO:0000256" key="1">
    <source>
        <dbReference type="SAM" id="Phobius"/>
    </source>
</evidence>
<proteinExistence type="predicted"/>
<evidence type="ECO:0000313" key="3">
    <source>
        <dbReference type="Proteomes" id="UP000024635"/>
    </source>
</evidence>
<feature type="transmembrane region" description="Helical" evidence="1">
    <location>
        <begin position="303"/>
        <end position="323"/>
    </location>
</feature>
<dbReference type="Proteomes" id="UP000024635">
    <property type="component" value="Unassembled WGS sequence"/>
</dbReference>
<keyword evidence="1" id="KW-0812">Transmembrane</keyword>
<dbReference type="STRING" id="53326.A0A016T0J5"/>
<name>A0A016T0J5_9BILA</name>
<dbReference type="EMBL" id="JARK01001488">
    <property type="protein sequence ID" value="EYB96222.1"/>
    <property type="molecule type" value="Genomic_DNA"/>
</dbReference>
<feature type="transmembrane region" description="Helical" evidence="1">
    <location>
        <begin position="133"/>
        <end position="152"/>
    </location>
</feature>
<feature type="transmembrane region" description="Helical" evidence="1">
    <location>
        <begin position="228"/>
        <end position="251"/>
    </location>
</feature>
<organism evidence="2 3">
    <name type="scientific">Ancylostoma ceylanicum</name>
    <dbReference type="NCBI Taxonomy" id="53326"/>
    <lineage>
        <taxon>Eukaryota</taxon>
        <taxon>Metazoa</taxon>
        <taxon>Ecdysozoa</taxon>
        <taxon>Nematoda</taxon>
        <taxon>Chromadorea</taxon>
        <taxon>Rhabditida</taxon>
        <taxon>Rhabditina</taxon>
        <taxon>Rhabditomorpha</taxon>
        <taxon>Strongyloidea</taxon>
        <taxon>Ancylostomatidae</taxon>
        <taxon>Ancylostomatinae</taxon>
        <taxon>Ancylostoma</taxon>
    </lineage>
</organism>